<accession>A0A9X9A6F6</accession>
<dbReference type="AlphaFoldDB" id="A0A9X9A6F6"/>
<dbReference type="GO" id="GO:0047429">
    <property type="term" value="F:nucleoside triphosphate diphosphatase activity"/>
    <property type="evidence" value="ECO:0007669"/>
    <property type="project" value="InterPro"/>
</dbReference>
<dbReference type="SUPFAM" id="SSF101386">
    <property type="entry name" value="all-alpha NTP pyrophosphatases"/>
    <property type="match status" value="1"/>
</dbReference>
<gene>
    <name evidence="1" type="ORF">FC695_22310</name>
</gene>
<dbReference type="GO" id="GO:0009143">
    <property type="term" value="P:nucleoside triphosphate catabolic process"/>
    <property type="evidence" value="ECO:0007669"/>
    <property type="project" value="InterPro"/>
</dbReference>
<dbReference type="Pfam" id="PF12643">
    <property type="entry name" value="MazG-like"/>
    <property type="match status" value="1"/>
</dbReference>
<sequence length="70" mass="8205">MKDELADVLIYLHLFANEINVDKEELILGNLEKNARKCPVEKVNRSNKNIRNYRGGNISRKYDFLIDKIV</sequence>
<dbReference type="InterPro" id="IPR025984">
    <property type="entry name" value="DCTPP"/>
</dbReference>
<proteinExistence type="predicted"/>
<evidence type="ECO:0000313" key="1">
    <source>
        <dbReference type="EMBL" id="TKJ00151.1"/>
    </source>
</evidence>
<dbReference type="Proteomes" id="UP000308444">
    <property type="component" value="Unassembled WGS sequence"/>
</dbReference>
<name>A0A9X9A6F6_BACCE</name>
<dbReference type="Gene3D" id="1.10.287.1080">
    <property type="entry name" value="MazG-like"/>
    <property type="match status" value="1"/>
</dbReference>
<protein>
    <submittedName>
        <fullName evidence="1">Uncharacterized protein</fullName>
    </submittedName>
</protein>
<evidence type="ECO:0000313" key="2">
    <source>
        <dbReference type="Proteomes" id="UP000308444"/>
    </source>
</evidence>
<dbReference type="EMBL" id="SZOH01001663">
    <property type="protein sequence ID" value="TKJ00151.1"/>
    <property type="molecule type" value="Genomic_DNA"/>
</dbReference>
<comment type="caution">
    <text evidence="1">The sequence shown here is derived from an EMBL/GenBank/DDBJ whole genome shotgun (WGS) entry which is preliminary data.</text>
</comment>
<reference evidence="1 2" key="1">
    <citation type="journal article" date="2019" name="Environ. Microbiol.">
        <title>An active ?-lactamase is a part of an orchestrated cell wall stress resistance network of Bacillus subtilis and related rhizosphere species.</title>
        <authorList>
            <person name="Bucher T."/>
            <person name="Keren-Paz A."/>
            <person name="Hausser J."/>
            <person name="Olender T."/>
            <person name="Cytryn E."/>
            <person name="Kolodkin-Gal I."/>
        </authorList>
    </citation>
    <scope>NUCLEOTIDE SEQUENCE [LARGE SCALE GENOMIC DNA]</scope>
    <source>
        <strain evidence="1 2">I32</strain>
    </source>
</reference>
<organism evidence="1 2">
    <name type="scientific">Bacillus cereus</name>
    <dbReference type="NCBI Taxonomy" id="1396"/>
    <lineage>
        <taxon>Bacteria</taxon>
        <taxon>Bacillati</taxon>
        <taxon>Bacillota</taxon>
        <taxon>Bacilli</taxon>
        <taxon>Bacillales</taxon>
        <taxon>Bacillaceae</taxon>
        <taxon>Bacillus</taxon>
        <taxon>Bacillus cereus group</taxon>
    </lineage>
</organism>